<protein>
    <submittedName>
        <fullName evidence="9">NitT/TauT family transport system permease protein</fullName>
    </submittedName>
</protein>
<evidence type="ECO:0000256" key="2">
    <source>
        <dbReference type="ARBA" id="ARBA00022448"/>
    </source>
</evidence>
<feature type="transmembrane region" description="Helical" evidence="7">
    <location>
        <begin position="144"/>
        <end position="163"/>
    </location>
</feature>
<keyword evidence="10" id="KW-1185">Reference proteome</keyword>
<dbReference type="Proteomes" id="UP000253628">
    <property type="component" value="Unassembled WGS sequence"/>
</dbReference>
<evidence type="ECO:0000256" key="4">
    <source>
        <dbReference type="ARBA" id="ARBA00022692"/>
    </source>
</evidence>
<dbReference type="Gene3D" id="1.10.3720.10">
    <property type="entry name" value="MetI-like"/>
    <property type="match status" value="1"/>
</dbReference>
<dbReference type="SUPFAM" id="SSF161098">
    <property type="entry name" value="MetI-like"/>
    <property type="match status" value="1"/>
</dbReference>
<feature type="domain" description="ABC transmembrane type-1" evidence="8">
    <location>
        <begin position="78"/>
        <end position="258"/>
    </location>
</feature>
<feature type="transmembrane region" description="Helical" evidence="7">
    <location>
        <begin position="115"/>
        <end position="138"/>
    </location>
</feature>
<keyword evidence="2 7" id="KW-0813">Transport</keyword>
<dbReference type="AlphaFoldDB" id="A0A366HIL5"/>
<gene>
    <name evidence="9" type="ORF">DFR37_102135</name>
</gene>
<dbReference type="GO" id="GO:0055085">
    <property type="term" value="P:transmembrane transport"/>
    <property type="evidence" value="ECO:0007669"/>
    <property type="project" value="InterPro"/>
</dbReference>
<evidence type="ECO:0000256" key="5">
    <source>
        <dbReference type="ARBA" id="ARBA00022989"/>
    </source>
</evidence>
<accession>A0A366HIL5</accession>
<evidence type="ECO:0000256" key="1">
    <source>
        <dbReference type="ARBA" id="ARBA00004651"/>
    </source>
</evidence>
<keyword evidence="3" id="KW-1003">Cell membrane</keyword>
<dbReference type="EMBL" id="QNRQ01000002">
    <property type="protein sequence ID" value="RBP41756.1"/>
    <property type="molecule type" value="Genomic_DNA"/>
</dbReference>
<dbReference type="Pfam" id="PF00528">
    <property type="entry name" value="BPD_transp_1"/>
    <property type="match status" value="1"/>
</dbReference>
<name>A0A366HIL5_9BURK</name>
<dbReference type="CDD" id="cd06261">
    <property type="entry name" value="TM_PBP2"/>
    <property type="match status" value="1"/>
</dbReference>
<dbReference type="RefSeq" id="WP_242341707.1">
    <property type="nucleotide sequence ID" value="NZ_JACCEU010000002.1"/>
</dbReference>
<evidence type="ECO:0000256" key="3">
    <source>
        <dbReference type="ARBA" id="ARBA00022475"/>
    </source>
</evidence>
<dbReference type="PANTHER" id="PTHR30151:SF0">
    <property type="entry name" value="ABC TRANSPORTER PERMEASE PROTEIN MJ0413-RELATED"/>
    <property type="match status" value="1"/>
</dbReference>
<evidence type="ECO:0000259" key="8">
    <source>
        <dbReference type="PROSITE" id="PS50928"/>
    </source>
</evidence>
<dbReference type="PROSITE" id="PS50928">
    <property type="entry name" value="ABC_TM1"/>
    <property type="match status" value="1"/>
</dbReference>
<keyword evidence="6 7" id="KW-0472">Membrane</keyword>
<organism evidence="9 10">
    <name type="scientific">Eoetvoesiella caeni</name>
    <dbReference type="NCBI Taxonomy" id="645616"/>
    <lineage>
        <taxon>Bacteria</taxon>
        <taxon>Pseudomonadati</taxon>
        <taxon>Pseudomonadota</taxon>
        <taxon>Betaproteobacteria</taxon>
        <taxon>Burkholderiales</taxon>
        <taxon>Alcaligenaceae</taxon>
        <taxon>Eoetvoesiella</taxon>
    </lineage>
</organism>
<reference evidence="9 10" key="1">
    <citation type="submission" date="2018-06" db="EMBL/GenBank/DDBJ databases">
        <title>Genomic Encyclopedia of Type Strains, Phase IV (KMG-IV): sequencing the most valuable type-strain genomes for metagenomic binning, comparative biology and taxonomic classification.</title>
        <authorList>
            <person name="Goeker M."/>
        </authorList>
    </citation>
    <scope>NUCLEOTIDE SEQUENCE [LARGE SCALE GENOMIC DNA]</scope>
    <source>
        <strain evidence="9 10">DSM 25520</strain>
    </source>
</reference>
<evidence type="ECO:0000313" key="10">
    <source>
        <dbReference type="Proteomes" id="UP000253628"/>
    </source>
</evidence>
<comment type="caution">
    <text evidence="9">The sequence shown here is derived from an EMBL/GenBank/DDBJ whole genome shotgun (WGS) entry which is preliminary data.</text>
</comment>
<feature type="transmembrane region" description="Helical" evidence="7">
    <location>
        <begin position="82"/>
        <end position="103"/>
    </location>
</feature>
<proteinExistence type="inferred from homology"/>
<feature type="transmembrane region" description="Helical" evidence="7">
    <location>
        <begin position="240"/>
        <end position="261"/>
    </location>
</feature>
<evidence type="ECO:0000313" key="9">
    <source>
        <dbReference type="EMBL" id="RBP41756.1"/>
    </source>
</evidence>
<sequence>MKNTASTLAATAPAARSSAIPATFALYAKRAFSPVLVLLVWELVCRMGWVEAQLLPAPSAIIARLFEIAAGSEFWQNFGITLYRLVVSLFIAVIVGVALGLVAQLSRFSAAMLDAFVRLVAPIPKIALYPALILILGFENSSKITLIVADAMFPVLMATWSAARSVDQKLIWSARAAGTSRAACLWKVTLPAIVPTVLAGVRVSGVIACVVVFLAEMIASTDGLGHMLTMAARAYKTVDMFVPLIWICAVGLALNSLIGFVQRKLDHEG</sequence>
<evidence type="ECO:0000256" key="6">
    <source>
        <dbReference type="ARBA" id="ARBA00023136"/>
    </source>
</evidence>
<comment type="similarity">
    <text evidence="7">Belongs to the binding-protein-dependent transport system permease family.</text>
</comment>
<comment type="subcellular location">
    <subcellularLocation>
        <location evidence="1 7">Cell membrane</location>
        <topology evidence="1 7">Multi-pass membrane protein</topology>
    </subcellularLocation>
</comment>
<dbReference type="InterPro" id="IPR000515">
    <property type="entry name" value="MetI-like"/>
</dbReference>
<keyword evidence="5 7" id="KW-1133">Transmembrane helix</keyword>
<keyword evidence="4 7" id="KW-0812">Transmembrane</keyword>
<dbReference type="GO" id="GO:0005886">
    <property type="term" value="C:plasma membrane"/>
    <property type="evidence" value="ECO:0007669"/>
    <property type="project" value="UniProtKB-SubCell"/>
</dbReference>
<feature type="transmembrane region" description="Helical" evidence="7">
    <location>
        <begin position="184"/>
        <end position="215"/>
    </location>
</feature>
<dbReference type="InterPro" id="IPR035906">
    <property type="entry name" value="MetI-like_sf"/>
</dbReference>
<evidence type="ECO:0000256" key="7">
    <source>
        <dbReference type="RuleBase" id="RU363032"/>
    </source>
</evidence>
<dbReference type="PANTHER" id="PTHR30151">
    <property type="entry name" value="ALKANE SULFONATE ABC TRANSPORTER-RELATED, MEMBRANE SUBUNIT"/>
    <property type="match status" value="1"/>
</dbReference>